<keyword evidence="2 7" id="KW-0436">Ligase</keyword>
<dbReference type="Gene3D" id="2.40.240.10">
    <property type="entry name" value="Ribosomal Protein L25, Chain P"/>
    <property type="match status" value="2"/>
</dbReference>
<organism evidence="12 13">
    <name type="scientific">Perkinsus chesapeaki</name>
    <name type="common">Clam parasite</name>
    <name type="synonym">Perkinsus andrewsi</name>
    <dbReference type="NCBI Taxonomy" id="330153"/>
    <lineage>
        <taxon>Eukaryota</taxon>
        <taxon>Sar</taxon>
        <taxon>Alveolata</taxon>
        <taxon>Perkinsozoa</taxon>
        <taxon>Perkinsea</taxon>
        <taxon>Perkinsida</taxon>
        <taxon>Perkinsidae</taxon>
        <taxon>Perkinsus</taxon>
    </lineage>
</organism>
<dbReference type="OrthoDB" id="10250478at2759"/>
<dbReference type="InterPro" id="IPR020056">
    <property type="entry name" value="Rbsml_bL25/Gln-tRNA_synth_N"/>
</dbReference>
<dbReference type="Proteomes" id="UP000591131">
    <property type="component" value="Unassembled WGS sequence"/>
</dbReference>
<dbReference type="GO" id="GO:0005829">
    <property type="term" value="C:cytosol"/>
    <property type="evidence" value="ECO:0007669"/>
    <property type="project" value="TreeGrafter"/>
</dbReference>
<evidence type="ECO:0000256" key="6">
    <source>
        <dbReference type="ARBA" id="ARBA00023146"/>
    </source>
</evidence>
<dbReference type="InterPro" id="IPR020058">
    <property type="entry name" value="Glu/Gln-tRNA-synth_Ib_cat-dom"/>
</dbReference>
<dbReference type="Pfam" id="PF20974">
    <property type="entry name" value="tRNA-synt_1c_C2"/>
    <property type="match status" value="1"/>
</dbReference>
<feature type="domain" description="tRNA synthetases class I (E and Q) anti-codon binding" evidence="11">
    <location>
        <begin position="418"/>
        <end position="519"/>
    </location>
</feature>
<keyword evidence="4 7" id="KW-0067">ATP-binding</keyword>
<dbReference type="InterPro" id="IPR004514">
    <property type="entry name" value="Gln-tRNA-synth"/>
</dbReference>
<evidence type="ECO:0000313" key="12">
    <source>
        <dbReference type="EMBL" id="KAF4673674.1"/>
    </source>
</evidence>
<feature type="domain" description="Glutamyl/glutaminyl-tRNA synthetase class Ib catalytic" evidence="9">
    <location>
        <begin position="49"/>
        <end position="303"/>
    </location>
</feature>
<evidence type="ECO:0000256" key="2">
    <source>
        <dbReference type="ARBA" id="ARBA00022598"/>
    </source>
</evidence>
<evidence type="ECO:0000259" key="11">
    <source>
        <dbReference type="Pfam" id="PF20974"/>
    </source>
</evidence>
<keyword evidence="1" id="KW-0963">Cytoplasm</keyword>
<dbReference type="Gene3D" id="3.40.50.620">
    <property type="entry name" value="HUPs"/>
    <property type="match status" value="1"/>
</dbReference>
<dbReference type="GO" id="GO:0005524">
    <property type="term" value="F:ATP binding"/>
    <property type="evidence" value="ECO:0007669"/>
    <property type="project" value="UniProtKB-KW"/>
</dbReference>
<dbReference type="Pfam" id="PF00749">
    <property type="entry name" value="tRNA-synt_1c"/>
    <property type="match status" value="1"/>
</dbReference>
<dbReference type="PANTHER" id="PTHR43097:SF5">
    <property type="entry name" value="GLUTAMATE--TRNA LIGASE"/>
    <property type="match status" value="1"/>
</dbReference>
<dbReference type="SUPFAM" id="SSF52374">
    <property type="entry name" value="Nucleotidylyl transferase"/>
    <property type="match status" value="1"/>
</dbReference>
<dbReference type="SUPFAM" id="SSF50715">
    <property type="entry name" value="Ribosomal protein L25-like"/>
    <property type="match status" value="1"/>
</dbReference>
<evidence type="ECO:0000256" key="3">
    <source>
        <dbReference type="ARBA" id="ARBA00022741"/>
    </source>
</evidence>
<dbReference type="Pfam" id="PF03950">
    <property type="entry name" value="tRNA-synt_1c_C"/>
    <property type="match status" value="1"/>
</dbReference>
<dbReference type="InterPro" id="IPR011035">
    <property type="entry name" value="Ribosomal_bL25/Gln-tRNA_synth"/>
</dbReference>
<evidence type="ECO:0000256" key="4">
    <source>
        <dbReference type="ARBA" id="ARBA00022840"/>
    </source>
</evidence>
<accession>A0A7J6MQ87</accession>
<evidence type="ECO:0000259" key="9">
    <source>
        <dbReference type="Pfam" id="PF00749"/>
    </source>
</evidence>
<name>A0A7J6MQ87_PERCH</name>
<feature type="domain" description="Glutamyl/glutaminyl-tRNA synthetase class Ib anti-codon binding" evidence="10">
    <location>
        <begin position="306"/>
        <end position="396"/>
    </location>
</feature>
<feature type="region of interest" description="Disordered" evidence="8">
    <location>
        <begin position="838"/>
        <end position="862"/>
    </location>
</feature>
<keyword evidence="13" id="KW-1185">Reference proteome</keyword>
<dbReference type="NCBIfam" id="TIGR00440">
    <property type="entry name" value="glnS"/>
    <property type="match status" value="1"/>
</dbReference>
<dbReference type="Gene3D" id="3.90.800.10">
    <property type="entry name" value="Glutamyl-tRNA Synthetase, Domain 3"/>
    <property type="match status" value="1"/>
</dbReference>
<evidence type="ECO:0000256" key="7">
    <source>
        <dbReference type="RuleBase" id="RU363037"/>
    </source>
</evidence>
<evidence type="ECO:0000256" key="5">
    <source>
        <dbReference type="ARBA" id="ARBA00022917"/>
    </source>
</evidence>
<comment type="similarity">
    <text evidence="7">Belongs to the class-I aminoacyl-tRNA synthetase family.</text>
</comment>
<dbReference type="AlphaFoldDB" id="A0A7J6MQ87"/>
<dbReference type="Gene3D" id="1.10.1160.10">
    <property type="entry name" value="Glutamyl-trna Synthetase, Domain 2"/>
    <property type="match status" value="1"/>
</dbReference>
<evidence type="ECO:0000256" key="8">
    <source>
        <dbReference type="SAM" id="MobiDB-lite"/>
    </source>
</evidence>
<dbReference type="InterPro" id="IPR050132">
    <property type="entry name" value="Gln/Glu-tRNA_Ligase"/>
</dbReference>
<evidence type="ECO:0008006" key="14">
    <source>
        <dbReference type="Google" id="ProtNLM"/>
    </source>
</evidence>
<evidence type="ECO:0000259" key="10">
    <source>
        <dbReference type="Pfam" id="PF03950"/>
    </source>
</evidence>
<keyword evidence="5 7" id="KW-0648">Protein biosynthesis</keyword>
<dbReference type="PANTHER" id="PTHR43097">
    <property type="entry name" value="GLUTAMINE-TRNA LIGASE"/>
    <property type="match status" value="1"/>
</dbReference>
<dbReference type="InterPro" id="IPR049437">
    <property type="entry name" value="tRNA-synt_1c_C2"/>
</dbReference>
<dbReference type="EMBL" id="JAAPAO010000078">
    <property type="protein sequence ID" value="KAF4673674.1"/>
    <property type="molecule type" value="Genomic_DNA"/>
</dbReference>
<evidence type="ECO:0000256" key="1">
    <source>
        <dbReference type="ARBA" id="ARBA00022490"/>
    </source>
</evidence>
<dbReference type="InterPro" id="IPR020059">
    <property type="entry name" value="Glu/Gln-tRNA-synth_Ib_codon-bd"/>
</dbReference>
<reference evidence="12 13" key="1">
    <citation type="submission" date="2020-04" db="EMBL/GenBank/DDBJ databases">
        <title>Perkinsus chesapeaki whole genome sequence.</title>
        <authorList>
            <person name="Bogema D.R."/>
        </authorList>
    </citation>
    <scope>NUCLEOTIDE SEQUENCE [LARGE SCALE GENOMIC DNA]</scope>
    <source>
        <strain evidence="12">ATCC PRA-425</strain>
    </source>
</reference>
<dbReference type="InterPro" id="IPR014729">
    <property type="entry name" value="Rossmann-like_a/b/a_fold"/>
</dbReference>
<protein>
    <recommendedName>
        <fullName evidence="14">Glutamine--tRNA ligase</fullName>
    </recommendedName>
</protein>
<proteinExistence type="inferred from homology"/>
<comment type="caution">
    <text evidence="12">The sequence shown here is derived from an EMBL/GenBank/DDBJ whole genome shotgun (WGS) entry which is preliminary data.</text>
</comment>
<dbReference type="InterPro" id="IPR020061">
    <property type="entry name" value="Glu_tRNA_lig_a-bdl"/>
</dbReference>
<dbReference type="GO" id="GO:0006425">
    <property type="term" value="P:glutaminyl-tRNA aminoacylation"/>
    <property type="evidence" value="ECO:0007669"/>
    <property type="project" value="InterPro"/>
</dbReference>
<gene>
    <name evidence="12" type="ORF">FOL47_010257</name>
</gene>
<evidence type="ECO:0000313" key="13">
    <source>
        <dbReference type="Proteomes" id="UP000591131"/>
    </source>
</evidence>
<keyword evidence="3 7" id="KW-0547">Nucleotide-binding</keyword>
<keyword evidence="6 7" id="KW-0030">Aminoacyl-tRNA synthetase</keyword>
<dbReference type="GO" id="GO:0004819">
    <property type="term" value="F:glutamine-tRNA ligase activity"/>
    <property type="evidence" value="ECO:0007669"/>
    <property type="project" value="InterPro"/>
</dbReference>
<sequence>MKVVDILGAMERRSLLDFRLNPMDICTSATLKAYASTLAWPSGVKCTHEEDVKWLGFDWGDNLFFASSYFDQLYEWAEYLINKGEAYVDLQTPEQIRINRGNINTPGTNSPNRDQTPEENLRLFREMRDGKFKEGEALLRAKIDMASPNMNMRDPPMYRILHKEHHRTGNKWCIYPLYDFAHGQEDAIEHITHSICTLEFENHRELYDWFIHHLPVPSEPHQYEFARLQVTNTIMSKRKLLKLVNSHSVRGWDDPRMPTISGMRRRGVTPKALRTFCQKVGVSTSLSTIDSVLLDECIREDLEANSNRRMCVVDPVKIYIETMSDDERIEVEAPNHPGMPEAGSRKLYLRNHLVIESSDFRLNPPEGFKRLSLGGKVKLRYGYVIKAERVTPEGVVVCSHDPESLHGEGSLPKDVKGVIHWAVDADNTNEDVVRGTVNWYENLLLPESTPTDEGATSEEEASMVPGVEVEHPKADEDAWLSTLNPNSLREYKAYFEPAMAEAKPMETFQFERVGYFVVDKDSTPAQLTCNLTVTLKESGLKKTEGKHAGHTNEFILSRSRKEAQAAQLAEKEAKKKIRPEDMFKDQTDKYSQFDERGIPTHDASGEKLAKSAFKKLQKDLALAGMKVVVIIKGGTVESYFLTPLAASRRMLVVAVMGARGMRTIDGGLMMADTKVNGHHNGEENGCCHLPPVEDGTGNSTRKYSSRKLIDCGADKTDPDSVLLMKARRSLWRLKSLPEEIKDPCCDEEVMLWYKGKLTAKANRKAKREGEKEAVVKRRVIRLGRLALRQLDVGSLRPRELVAKAPRLRTLLAPGTLPCLTAEDDEIYEWYEKVCEALSPDDRTGNGSTRGQEEKADALASAA</sequence>